<dbReference type="EMBL" id="SLXK01000007">
    <property type="protein sequence ID" value="TCP29951.1"/>
    <property type="molecule type" value="Genomic_DNA"/>
</dbReference>
<evidence type="ECO:0000313" key="2">
    <source>
        <dbReference type="EMBL" id="TCP29951.1"/>
    </source>
</evidence>
<gene>
    <name evidence="2" type="ORF">EV207_10745</name>
</gene>
<proteinExistence type="predicted"/>
<dbReference type="Proteomes" id="UP000295416">
    <property type="component" value="Unassembled WGS sequence"/>
</dbReference>
<evidence type="ECO:0000313" key="3">
    <source>
        <dbReference type="Proteomes" id="UP000295416"/>
    </source>
</evidence>
<reference evidence="2 3" key="1">
    <citation type="submission" date="2019-03" db="EMBL/GenBank/DDBJ databases">
        <title>Genomic Encyclopedia of Type Strains, Phase IV (KMG-IV): sequencing the most valuable type-strain genomes for metagenomic binning, comparative biology and taxonomic classification.</title>
        <authorList>
            <person name="Goeker M."/>
        </authorList>
    </citation>
    <scope>NUCLEOTIDE SEQUENCE [LARGE SCALE GENOMIC DNA]</scope>
    <source>
        <strain evidence="2 3">DSM 19377</strain>
    </source>
</reference>
<dbReference type="AlphaFoldDB" id="A0A4R2P7I7"/>
<sequence>MRRKRSVILVLSMIALVVWGVRVYYVNHGVARNYKIKTYQIGDTISFGDATFKVKKFFYGDNTKKEGGSKWIPVSVEMEVKNTSDKNISIKKVVEAKLAYGMDYYQTMEGNFDVNKLRKLPPNASTNISLKYDVNINHKGENAKLYIDQTLYEKIVREKYEQGIRYGISINLT</sequence>
<evidence type="ECO:0000256" key="1">
    <source>
        <dbReference type="ARBA" id="ARBA00022729"/>
    </source>
</evidence>
<organism evidence="2 3">
    <name type="scientific">Scopulibacillus darangshiensis</name>
    <dbReference type="NCBI Taxonomy" id="442528"/>
    <lineage>
        <taxon>Bacteria</taxon>
        <taxon>Bacillati</taxon>
        <taxon>Bacillota</taxon>
        <taxon>Bacilli</taxon>
        <taxon>Bacillales</taxon>
        <taxon>Sporolactobacillaceae</taxon>
        <taxon>Scopulibacillus</taxon>
    </lineage>
</organism>
<name>A0A4R2P7I7_9BACL</name>
<accession>A0A4R2P7I7</accession>
<comment type="caution">
    <text evidence="2">The sequence shown here is derived from an EMBL/GenBank/DDBJ whole genome shotgun (WGS) entry which is preliminary data.</text>
</comment>
<keyword evidence="3" id="KW-1185">Reference proteome</keyword>
<dbReference type="Gene3D" id="2.60.40.1240">
    <property type="match status" value="1"/>
</dbReference>
<dbReference type="InterPro" id="IPR029050">
    <property type="entry name" value="Immunoprotect_excell_Ig-like"/>
</dbReference>
<keyword evidence="1" id="KW-0732">Signal</keyword>
<dbReference type="RefSeq" id="WP_132745056.1">
    <property type="nucleotide sequence ID" value="NZ_SLXK01000007.1"/>
</dbReference>
<protein>
    <submittedName>
        <fullName evidence="2">Uncharacterized protein DUF4352</fullName>
    </submittedName>
</protein>
<dbReference type="OrthoDB" id="2942566at2"/>